<dbReference type="AlphaFoldDB" id="D7BMP6"/>
<protein>
    <submittedName>
        <fullName evidence="2">Uncharacterized protein</fullName>
    </submittedName>
</protein>
<organism evidence="2 3">
    <name type="scientific">Arcanobacterium haemolyticum (strain ATCC 9345 / DSM 20595 / CCM 5947 / CCUG 17215 / LMG 16163 / NBRC 15585 / NCTC 8452 / 11018)</name>
    <dbReference type="NCBI Taxonomy" id="644284"/>
    <lineage>
        <taxon>Bacteria</taxon>
        <taxon>Bacillati</taxon>
        <taxon>Actinomycetota</taxon>
        <taxon>Actinomycetes</taxon>
        <taxon>Actinomycetales</taxon>
        <taxon>Actinomycetaceae</taxon>
        <taxon>Arcanobacterium</taxon>
    </lineage>
</organism>
<sequence>MAANKIVSVPVILLAVVGTGLLPSSGNLQASGKNGSATQIEPEVDRATIQNMGEDAQIAELQDAQELEQAQREMIDELETRVKRVATVLATISAERDNNRAVLEVAQATKAQANEELANARTEQEQARALLAQMIHLRDNLERVRNQLEDNLAFTSRDLDRANNDVAQAQARHDAAMARIKASVDSCTQAAEEERIASEKTEVIEKRLTRAQARLASAKAALAKALNDLHATQEKIATLKEQLHIVEGGTAFTVRERPHNTIPDGDEPSTGVPQGMPVVGKPPTIEIAGPVYVPKSANQEDSAPRIDVNPIKVLPANPAKPLHIPHPGRAIGRSKSLPRMVDSAVLEPASNLTNYEPLEVLADTGMQISDVALGGAALLLGGVGAQALRRRRFR</sequence>
<accession>D7BMP6</accession>
<evidence type="ECO:0000313" key="3">
    <source>
        <dbReference type="Proteomes" id="UP000000376"/>
    </source>
</evidence>
<feature type="coiled-coil region" evidence="1">
    <location>
        <begin position="61"/>
        <end position="179"/>
    </location>
</feature>
<keyword evidence="3" id="KW-1185">Reference proteome</keyword>
<keyword evidence="1" id="KW-0175">Coiled coil</keyword>
<dbReference type="HOGENOM" id="CLU_699504_0_0_11"/>
<reference evidence="2 3" key="1">
    <citation type="journal article" date="2010" name="Stand. Genomic Sci.">
        <title>Complete genome sequence of Arcanobacterium haemolyticum type strain (11018).</title>
        <authorList>
            <person name="Yasawong M."/>
            <person name="Teshima H."/>
            <person name="Lapidus A."/>
            <person name="Nolan M."/>
            <person name="Lucas S."/>
            <person name="Glavina Del Rio T."/>
            <person name="Tice H."/>
            <person name="Cheng J."/>
            <person name="Bruce D."/>
            <person name="Detter C."/>
            <person name="Tapia R."/>
            <person name="Han C."/>
            <person name="Goodwin L."/>
            <person name="Pitluck S."/>
            <person name="Liolios K."/>
            <person name="Ivanova N."/>
            <person name="Mavromatis K."/>
            <person name="Mikhailova N."/>
            <person name="Pati A."/>
            <person name="Chen A."/>
            <person name="Palaniappan K."/>
            <person name="Land M."/>
            <person name="Hauser L."/>
            <person name="Chang Y."/>
            <person name="Jeffries C."/>
            <person name="Rohde M."/>
            <person name="Sikorski J."/>
            <person name="Pukall R."/>
            <person name="Goker M."/>
            <person name="Woyke T."/>
            <person name="Bristow J."/>
            <person name="Eisen J."/>
            <person name="Markowitz V."/>
            <person name="Hugenholtz P."/>
            <person name="Kyrpides N."/>
            <person name="Klenk H."/>
        </authorList>
    </citation>
    <scope>NUCLEOTIDE SEQUENCE [LARGE SCALE GENOMIC DNA]</scope>
    <source>
        <strain evidence="3">ATCC 9345 / DSM 20595 / CCUG 17215 / LMG 16163 / NBRC 15585 / NCTC 8452 / 11018</strain>
    </source>
</reference>
<feature type="coiled-coil region" evidence="1">
    <location>
        <begin position="208"/>
        <end position="242"/>
    </location>
</feature>
<name>D7BMP6_ARCHD</name>
<dbReference type="Proteomes" id="UP000000376">
    <property type="component" value="Chromosome"/>
</dbReference>
<dbReference type="EMBL" id="CP002045">
    <property type="protein sequence ID" value="ADH92195.1"/>
    <property type="molecule type" value="Genomic_DNA"/>
</dbReference>
<evidence type="ECO:0000256" key="1">
    <source>
        <dbReference type="SAM" id="Coils"/>
    </source>
</evidence>
<proteinExistence type="predicted"/>
<dbReference type="STRING" id="644284.Arch_0442"/>
<gene>
    <name evidence="2" type="ordered locus">Arch_0442</name>
</gene>
<dbReference type="RefSeq" id="WP_013169693.1">
    <property type="nucleotide sequence ID" value="NC_014218.1"/>
</dbReference>
<dbReference type="eggNOG" id="COG1566">
    <property type="taxonomic scope" value="Bacteria"/>
</dbReference>
<evidence type="ECO:0000313" key="2">
    <source>
        <dbReference type="EMBL" id="ADH92195.1"/>
    </source>
</evidence>
<dbReference type="KEGG" id="ahe:Arch_0442"/>